<dbReference type="NCBIfam" id="TIGR00913">
    <property type="entry name" value="2A0310"/>
    <property type="match status" value="1"/>
</dbReference>
<dbReference type="InterPro" id="IPR004840">
    <property type="entry name" value="Amino_acid_permease_CS"/>
</dbReference>
<reference evidence="12" key="1">
    <citation type="submission" date="2013-12" db="EMBL/GenBank/DDBJ databases">
        <authorList>
            <person name="Genoscope - CEA"/>
        </authorList>
    </citation>
    <scope>NUCLEOTIDE SEQUENCE</scope>
    <source>
        <strain evidence="12">CBS 1993</strain>
    </source>
</reference>
<comment type="subcellular location">
    <subcellularLocation>
        <location evidence="1">Cell membrane</location>
        <topology evidence="1">Multi-pass membrane protein</topology>
    </subcellularLocation>
</comment>
<evidence type="ECO:0000259" key="11">
    <source>
        <dbReference type="Pfam" id="PF00324"/>
    </source>
</evidence>
<feature type="transmembrane region" description="Helical" evidence="10">
    <location>
        <begin position="221"/>
        <end position="242"/>
    </location>
</feature>
<dbReference type="HOGENOM" id="CLU_007946_12_0_1"/>
<dbReference type="InterPro" id="IPR004841">
    <property type="entry name" value="AA-permease/SLC12A_dom"/>
</dbReference>
<keyword evidence="13" id="KW-1185">Reference proteome</keyword>
<dbReference type="PIRSF" id="PIRSF006060">
    <property type="entry name" value="AA_transporter"/>
    <property type="match status" value="1"/>
</dbReference>
<protein>
    <recommendedName>
        <fullName evidence="11">Amino acid permease/ SLC12A domain-containing protein</fullName>
    </recommendedName>
</protein>
<evidence type="ECO:0000256" key="8">
    <source>
        <dbReference type="ARBA" id="ARBA00023136"/>
    </source>
</evidence>
<feature type="domain" description="Amino acid permease/ SLC12A" evidence="11">
    <location>
        <begin position="79"/>
        <end position="537"/>
    </location>
</feature>
<feature type="transmembrane region" description="Helical" evidence="10">
    <location>
        <begin position="405"/>
        <end position="423"/>
    </location>
</feature>
<evidence type="ECO:0000256" key="10">
    <source>
        <dbReference type="SAM" id="Phobius"/>
    </source>
</evidence>
<proteinExistence type="inferred from homology"/>
<feature type="region of interest" description="Disordered" evidence="9">
    <location>
        <begin position="1"/>
        <end position="37"/>
    </location>
</feature>
<evidence type="ECO:0000256" key="3">
    <source>
        <dbReference type="ARBA" id="ARBA00022448"/>
    </source>
</evidence>
<feature type="transmembrane region" description="Helical" evidence="10">
    <location>
        <begin position="191"/>
        <end position="209"/>
    </location>
</feature>
<feature type="transmembrane region" description="Helical" evidence="10">
    <location>
        <begin position="107"/>
        <end position="136"/>
    </location>
</feature>
<evidence type="ECO:0000256" key="9">
    <source>
        <dbReference type="SAM" id="MobiDB-lite"/>
    </source>
</evidence>
<feature type="transmembrane region" description="Helical" evidence="10">
    <location>
        <begin position="262"/>
        <end position="283"/>
    </location>
</feature>
<evidence type="ECO:0000256" key="6">
    <source>
        <dbReference type="ARBA" id="ARBA00022970"/>
    </source>
</evidence>
<dbReference type="InterPro" id="IPR050524">
    <property type="entry name" value="APC_YAT"/>
</dbReference>
<feature type="transmembrane region" description="Helical" evidence="10">
    <location>
        <begin position="304"/>
        <end position="325"/>
    </location>
</feature>
<evidence type="ECO:0000313" key="13">
    <source>
        <dbReference type="Proteomes" id="UP000019384"/>
    </source>
</evidence>
<comment type="similarity">
    <text evidence="2">Belongs to the amino acid-polyamine-organocation (APC) superfamily. YAT (TC 2.A.3.10) family.</text>
</comment>
<dbReference type="GeneID" id="34520921"/>
<keyword evidence="7 10" id="KW-1133">Transmembrane helix</keyword>
<evidence type="ECO:0000256" key="2">
    <source>
        <dbReference type="ARBA" id="ARBA00006983"/>
    </source>
</evidence>
<dbReference type="Pfam" id="PF00324">
    <property type="entry name" value="AA_permease"/>
    <property type="match status" value="1"/>
</dbReference>
<keyword evidence="4" id="KW-1003">Cell membrane</keyword>
<dbReference type="FunFam" id="1.20.1740.10:FF:000017">
    <property type="entry name" value="Amino acid permease"/>
    <property type="match status" value="1"/>
</dbReference>
<evidence type="ECO:0000313" key="12">
    <source>
        <dbReference type="EMBL" id="CDK27540.1"/>
    </source>
</evidence>
<dbReference type="Gene3D" id="1.20.1740.10">
    <property type="entry name" value="Amino acid/polyamine transporter I"/>
    <property type="match status" value="1"/>
</dbReference>
<keyword evidence="3" id="KW-0813">Transport</keyword>
<dbReference type="RefSeq" id="XP_022459533.1">
    <property type="nucleotide sequence ID" value="XM_022601940.1"/>
</dbReference>
<dbReference type="PANTHER" id="PTHR43341">
    <property type="entry name" value="AMINO ACID PERMEASE"/>
    <property type="match status" value="1"/>
</dbReference>
<keyword evidence="8 10" id="KW-0472">Membrane</keyword>
<evidence type="ECO:0000256" key="5">
    <source>
        <dbReference type="ARBA" id="ARBA00022692"/>
    </source>
</evidence>
<keyword evidence="6" id="KW-0029">Amino-acid transport</keyword>
<feature type="transmembrane region" description="Helical" evidence="10">
    <location>
        <begin position="157"/>
        <end position="179"/>
    </location>
</feature>
<feature type="transmembrane region" description="Helical" evidence="10">
    <location>
        <begin position="82"/>
        <end position="101"/>
    </location>
</feature>
<keyword evidence="5 10" id="KW-0812">Transmembrane</keyword>
<dbReference type="OrthoDB" id="3900342at2759"/>
<dbReference type="PANTHER" id="PTHR43341:SF1">
    <property type="entry name" value="GENERAL AMINO-ACID PERMEASE GAP1"/>
    <property type="match status" value="1"/>
</dbReference>
<dbReference type="AlphaFoldDB" id="W6MWJ9"/>
<dbReference type="InterPro" id="IPR004762">
    <property type="entry name" value="Amino_acid_permease_fungi"/>
</dbReference>
<feature type="transmembrane region" description="Helical" evidence="10">
    <location>
        <begin position="429"/>
        <end position="455"/>
    </location>
</feature>
<feature type="transmembrane region" description="Helical" evidence="10">
    <location>
        <begin position="510"/>
        <end position="527"/>
    </location>
</feature>
<accession>W6MWJ9</accession>
<reference evidence="12" key="2">
    <citation type="submission" date="2014-02" db="EMBL/GenBank/DDBJ databases">
        <title>Complete DNA sequence of /Kuraishia capsulata/ illustrates novel genomic features among budding yeasts (/Saccharomycotina/).</title>
        <authorList>
            <person name="Morales L."/>
            <person name="Noel B."/>
            <person name="Porcel B."/>
            <person name="Marcet-Houben M."/>
            <person name="Hullo M-F."/>
            <person name="Sacerdot C."/>
            <person name="Tekaia F."/>
            <person name="Leh-Louis V."/>
            <person name="Despons L."/>
            <person name="Khanna V."/>
            <person name="Aury J-M."/>
            <person name="Barbe V."/>
            <person name="Couloux A."/>
            <person name="Labadie K."/>
            <person name="Pelletier E."/>
            <person name="Souciet J-L."/>
            <person name="Boekhout T."/>
            <person name="Gabaldon T."/>
            <person name="Wincker P."/>
            <person name="Dujon B."/>
        </authorList>
    </citation>
    <scope>NUCLEOTIDE SEQUENCE</scope>
    <source>
        <strain evidence="12">CBS 1993</strain>
    </source>
</reference>
<dbReference type="STRING" id="1382522.W6MWJ9"/>
<sequence>MSKVEETVEKVSQNSSAYVESGEVYEPTGSAPKTGKWQSFKESFRPADFGDIDPNLSDAEKAAIATANSPLSRSLKGRHLQMIAIGGSIGTGLFVGSGTALRTGGPAGVLIGWILVGTMIYCTVQALGELAVTFPVSGGFSTYSTRFIDPSWGFAMGYNYALQWLVVLPLELVAASIVLKYWPGAKKVNSDAFVVIFYVLILAINFFGVKGYGEAEFVFSIIKVLAIVGFIILGIILCAGGGPVGGYIGGKYWHNPGAFAAGFKGVCSVFVTAAFSFAGTELVGLAAAESANPRKTLPSATKQVFWRITLFYIISLTLIGLLVPYTSDQLIGASSYDASASPFVIAIKNAGISGLPSVMNVVILVAVLSVGNSSVYGCSRTLAALAHQGLAPKVVGYIDREGRPLVGILITMVFGLLCFIAASPKEGDVFTWLLALSGLSSVFTWGSICFCHIRFRSALYSKGRGLDELPFTAQAGIWGSWYGFLLNVLILIAQFWVALWPIGASPDAEVFFESYLAAPVVLVFYIFHKLWKKNWKLYVTNDEMDIDSGRREVDLDLLKQEVAEEKAFIASKPFYYRAYKFWC</sequence>
<dbReference type="GO" id="GO:0005886">
    <property type="term" value="C:plasma membrane"/>
    <property type="evidence" value="ECO:0007669"/>
    <property type="project" value="UniProtKB-SubCell"/>
</dbReference>
<gene>
    <name evidence="12" type="ORF">KUCA_T00003518001</name>
</gene>
<name>W6MWJ9_9ASCO</name>
<organism evidence="12 13">
    <name type="scientific">Kuraishia capsulata CBS 1993</name>
    <dbReference type="NCBI Taxonomy" id="1382522"/>
    <lineage>
        <taxon>Eukaryota</taxon>
        <taxon>Fungi</taxon>
        <taxon>Dikarya</taxon>
        <taxon>Ascomycota</taxon>
        <taxon>Saccharomycotina</taxon>
        <taxon>Pichiomycetes</taxon>
        <taxon>Pichiales</taxon>
        <taxon>Pichiaceae</taxon>
        <taxon>Kuraishia</taxon>
    </lineage>
</organism>
<evidence type="ECO:0000256" key="1">
    <source>
        <dbReference type="ARBA" id="ARBA00004651"/>
    </source>
</evidence>
<evidence type="ECO:0000256" key="4">
    <source>
        <dbReference type="ARBA" id="ARBA00022475"/>
    </source>
</evidence>
<dbReference type="PROSITE" id="PS00218">
    <property type="entry name" value="AMINO_ACID_PERMEASE_1"/>
    <property type="match status" value="1"/>
</dbReference>
<dbReference type="EMBL" id="HG793128">
    <property type="protein sequence ID" value="CDK27540.1"/>
    <property type="molecule type" value="Genomic_DNA"/>
</dbReference>
<dbReference type="Proteomes" id="UP000019384">
    <property type="component" value="Unassembled WGS sequence"/>
</dbReference>
<feature type="transmembrane region" description="Helical" evidence="10">
    <location>
        <begin position="476"/>
        <end position="498"/>
    </location>
</feature>
<dbReference type="GO" id="GO:0015171">
    <property type="term" value="F:amino acid transmembrane transporter activity"/>
    <property type="evidence" value="ECO:0007669"/>
    <property type="project" value="TreeGrafter"/>
</dbReference>
<evidence type="ECO:0000256" key="7">
    <source>
        <dbReference type="ARBA" id="ARBA00022989"/>
    </source>
</evidence>